<dbReference type="AlphaFoldDB" id="Q654Q2"/>
<proteinExistence type="predicted"/>
<gene>
    <name evidence="2" type="primary">OSJNBa0091G06.12</name>
</gene>
<reference evidence="3" key="1">
    <citation type="journal article" date="2005" name="Nature">
        <title>The map-based sequence of the rice genome.</title>
        <authorList>
            <consortium name="International rice genome sequencing project (IRGSP)"/>
            <person name="Matsumoto T."/>
            <person name="Wu J."/>
            <person name="Kanamori H."/>
            <person name="Katayose Y."/>
            <person name="Fujisawa M."/>
            <person name="Namiki N."/>
            <person name="Mizuno H."/>
            <person name="Yamamoto K."/>
            <person name="Antonio B.A."/>
            <person name="Baba T."/>
            <person name="Sakata K."/>
            <person name="Nagamura Y."/>
            <person name="Aoki H."/>
            <person name="Arikawa K."/>
            <person name="Arita K."/>
            <person name="Bito T."/>
            <person name="Chiden Y."/>
            <person name="Fujitsuka N."/>
            <person name="Fukunaka R."/>
            <person name="Hamada M."/>
            <person name="Harada C."/>
            <person name="Hayashi A."/>
            <person name="Hijishita S."/>
            <person name="Honda M."/>
            <person name="Hosokawa S."/>
            <person name="Ichikawa Y."/>
            <person name="Idonuma A."/>
            <person name="Iijima M."/>
            <person name="Ikeda M."/>
            <person name="Ikeno M."/>
            <person name="Ito K."/>
            <person name="Ito S."/>
            <person name="Ito T."/>
            <person name="Ito Y."/>
            <person name="Ito Y."/>
            <person name="Iwabuchi A."/>
            <person name="Kamiya K."/>
            <person name="Karasawa W."/>
            <person name="Kurita K."/>
            <person name="Katagiri S."/>
            <person name="Kikuta A."/>
            <person name="Kobayashi H."/>
            <person name="Kobayashi N."/>
            <person name="Machita K."/>
            <person name="Maehara T."/>
            <person name="Masukawa M."/>
            <person name="Mizubayashi T."/>
            <person name="Mukai Y."/>
            <person name="Nagasaki H."/>
            <person name="Nagata Y."/>
            <person name="Naito S."/>
            <person name="Nakashima M."/>
            <person name="Nakama Y."/>
            <person name="Nakamichi Y."/>
            <person name="Nakamura M."/>
            <person name="Meguro A."/>
            <person name="Negishi M."/>
            <person name="Ohta I."/>
            <person name="Ohta T."/>
            <person name="Okamoto M."/>
            <person name="Ono N."/>
            <person name="Saji S."/>
            <person name="Sakaguchi M."/>
            <person name="Sakai K."/>
            <person name="Shibata M."/>
            <person name="Shimokawa T."/>
            <person name="Song J."/>
            <person name="Takazaki Y."/>
            <person name="Terasawa K."/>
            <person name="Tsugane M."/>
            <person name="Tsuji K."/>
            <person name="Ueda S."/>
            <person name="Waki K."/>
            <person name="Yamagata H."/>
            <person name="Yamamoto M."/>
            <person name="Yamamoto S."/>
            <person name="Yamane H."/>
            <person name="Yoshiki S."/>
            <person name="Yoshihara R."/>
            <person name="Yukawa K."/>
            <person name="Zhong H."/>
            <person name="Yano M."/>
            <person name="Yuan Q."/>
            <person name="Ouyang S."/>
            <person name="Liu J."/>
            <person name="Jones K.M."/>
            <person name="Gansberger K."/>
            <person name="Moffat K."/>
            <person name="Hill J."/>
            <person name="Bera J."/>
            <person name="Fadrosh D."/>
            <person name="Jin S."/>
            <person name="Johri S."/>
            <person name="Kim M."/>
            <person name="Overton L."/>
            <person name="Reardon M."/>
            <person name="Tsitrin T."/>
            <person name="Vuong H."/>
            <person name="Weaver B."/>
            <person name="Ciecko A."/>
            <person name="Tallon L."/>
            <person name="Jackson J."/>
            <person name="Pai G."/>
            <person name="Aken S.V."/>
            <person name="Utterback T."/>
            <person name="Reidmuller S."/>
            <person name="Feldblyum T."/>
            <person name="Hsiao J."/>
            <person name="Zismann V."/>
            <person name="Iobst S."/>
            <person name="de Vazeille A.R."/>
            <person name="Buell C.R."/>
            <person name="Ying K."/>
            <person name="Li Y."/>
            <person name="Lu T."/>
            <person name="Huang Y."/>
            <person name="Zhao Q."/>
            <person name="Feng Q."/>
            <person name="Zhang L."/>
            <person name="Zhu J."/>
            <person name="Weng Q."/>
            <person name="Mu J."/>
            <person name="Lu Y."/>
            <person name="Fan D."/>
            <person name="Liu Y."/>
            <person name="Guan J."/>
            <person name="Zhang Y."/>
            <person name="Yu S."/>
            <person name="Liu X."/>
            <person name="Zhang Y."/>
            <person name="Hong G."/>
            <person name="Han B."/>
            <person name="Choisne N."/>
            <person name="Demange N."/>
            <person name="Orjeda G."/>
            <person name="Samain S."/>
            <person name="Cattolico L."/>
            <person name="Pelletier E."/>
            <person name="Couloux A."/>
            <person name="Segurens B."/>
            <person name="Wincker P."/>
            <person name="D'Hont A."/>
            <person name="Scarpelli C."/>
            <person name="Weissenbach J."/>
            <person name="Salanoubat M."/>
            <person name="Quetier F."/>
            <person name="Yu Y."/>
            <person name="Kim H.R."/>
            <person name="Rambo T."/>
            <person name="Currie J."/>
            <person name="Collura K."/>
            <person name="Luo M."/>
            <person name="Yang T."/>
            <person name="Ammiraju J.S.S."/>
            <person name="Engler F."/>
            <person name="Soderlund C."/>
            <person name="Wing R.A."/>
            <person name="Palmer L.E."/>
            <person name="de la Bastide M."/>
            <person name="Spiegel L."/>
            <person name="Nascimento L."/>
            <person name="Zutavern T."/>
            <person name="O'Shaughnessy A."/>
            <person name="Dike S."/>
            <person name="Dedhia N."/>
            <person name="Preston R."/>
            <person name="Balija V."/>
            <person name="McCombie W.R."/>
            <person name="Chow T."/>
            <person name="Chen H."/>
            <person name="Chung M."/>
            <person name="Chen C."/>
            <person name="Shaw J."/>
            <person name="Wu H."/>
            <person name="Hsiao K."/>
            <person name="Chao Y."/>
            <person name="Chu M."/>
            <person name="Cheng C."/>
            <person name="Hour A."/>
            <person name="Lee P."/>
            <person name="Lin S."/>
            <person name="Lin Y."/>
            <person name="Liou J."/>
            <person name="Liu S."/>
            <person name="Hsing Y."/>
            <person name="Raghuvanshi S."/>
            <person name="Mohanty A."/>
            <person name="Bharti A.K."/>
            <person name="Gaur A."/>
            <person name="Gupta V."/>
            <person name="Kumar D."/>
            <person name="Ravi V."/>
            <person name="Vij S."/>
            <person name="Kapur A."/>
            <person name="Khurana P."/>
            <person name="Khurana P."/>
            <person name="Khurana J.P."/>
            <person name="Tyagi A.K."/>
            <person name="Gaikwad K."/>
            <person name="Singh A."/>
            <person name="Dalal V."/>
            <person name="Srivastava S."/>
            <person name="Dixit A."/>
            <person name="Pal A.K."/>
            <person name="Ghazi I.A."/>
            <person name="Yadav M."/>
            <person name="Pandit A."/>
            <person name="Bhargava A."/>
            <person name="Sureshbabu K."/>
            <person name="Batra K."/>
            <person name="Sharma T.R."/>
            <person name="Mohapatra T."/>
            <person name="Singh N.K."/>
            <person name="Messing J."/>
            <person name="Nelson A.B."/>
            <person name="Fuks G."/>
            <person name="Kavchok S."/>
            <person name="Keizer G."/>
            <person name="Linton E."/>
            <person name="Llaca V."/>
            <person name="Song R."/>
            <person name="Tanyolac B."/>
            <person name="Young S."/>
            <person name="Ho-Il K."/>
            <person name="Hahn J.H."/>
            <person name="Sangsakoo G."/>
            <person name="Vanavichit A."/>
            <person name="de Mattos Luiz.A.T."/>
            <person name="Zimmer P.D."/>
            <person name="Malone G."/>
            <person name="Dellagostin O."/>
            <person name="de Oliveira A.C."/>
            <person name="Bevan M."/>
            <person name="Bancroft I."/>
            <person name="Minx P."/>
            <person name="Cordum H."/>
            <person name="Wilson R."/>
            <person name="Cheng Z."/>
            <person name="Jin W."/>
            <person name="Jiang J."/>
            <person name="Leong S.A."/>
            <person name="Iwama H."/>
            <person name="Gojobori T."/>
            <person name="Itoh T."/>
            <person name="Niimura Y."/>
            <person name="Fujii Y."/>
            <person name="Habara T."/>
            <person name="Sakai H."/>
            <person name="Sato Y."/>
            <person name="Wilson G."/>
            <person name="Kumar K."/>
            <person name="McCouch S."/>
            <person name="Juretic N."/>
            <person name="Hoen D."/>
            <person name="Wright S."/>
            <person name="Bruskiewich R."/>
            <person name="Bureau T."/>
            <person name="Miyao A."/>
            <person name="Hirochika H."/>
            <person name="Nishikawa T."/>
            <person name="Kadowaki K."/>
            <person name="Sugiura M."/>
            <person name="Burr B."/>
            <person name="Sasaki T."/>
        </authorList>
    </citation>
    <scope>NUCLEOTIDE SEQUENCE [LARGE SCALE GENOMIC DNA]</scope>
    <source>
        <strain evidence="3">cv. Nipponbare</strain>
    </source>
</reference>
<protein>
    <submittedName>
        <fullName evidence="2">Uncharacterized protein</fullName>
    </submittedName>
</protein>
<feature type="region of interest" description="Disordered" evidence="1">
    <location>
        <begin position="39"/>
        <end position="66"/>
    </location>
</feature>
<organism evidence="2 3">
    <name type="scientific">Oryza sativa subsp. japonica</name>
    <name type="common">Rice</name>
    <dbReference type="NCBI Taxonomy" id="39947"/>
    <lineage>
        <taxon>Eukaryota</taxon>
        <taxon>Viridiplantae</taxon>
        <taxon>Streptophyta</taxon>
        <taxon>Embryophyta</taxon>
        <taxon>Tracheophyta</taxon>
        <taxon>Spermatophyta</taxon>
        <taxon>Magnoliopsida</taxon>
        <taxon>Liliopsida</taxon>
        <taxon>Poales</taxon>
        <taxon>Poaceae</taxon>
        <taxon>BOP clade</taxon>
        <taxon>Oryzoideae</taxon>
        <taxon>Oryzeae</taxon>
        <taxon>Oryzinae</taxon>
        <taxon>Oryza</taxon>
        <taxon>Oryza sativa</taxon>
    </lineage>
</organism>
<dbReference type="EMBL" id="AP004651">
    <property type="protein sequence ID" value="BAD45715.1"/>
    <property type="molecule type" value="Genomic_DNA"/>
</dbReference>
<accession>Q654Q2</accession>
<sequence>MGEGGGEVAAAAVPSLLDPAGGRAMAAVAVPSLPDLAGGRAGEGSGGGIGSLPSRSGRREAGGGRWRHWRFPPFQIRPEGGRGRAVAVAAVPSLPDLAGGRAVAAAPPTPGGSDFFFVCGDDFCWWVTELCSRLLPGGPFPCLEPWFLAA</sequence>
<evidence type="ECO:0000313" key="3">
    <source>
        <dbReference type="Proteomes" id="UP000000763"/>
    </source>
</evidence>
<evidence type="ECO:0000256" key="1">
    <source>
        <dbReference type="SAM" id="MobiDB-lite"/>
    </source>
</evidence>
<name>Q654Q2_ORYSJ</name>
<dbReference type="Proteomes" id="UP000000763">
    <property type="component" value="Chromosome 6"/>
</dbReference>
<evidence type="ECO:0000313" key="2">
    <source>
        <dbReference type="EMBL" id="BAD45715.1"/>
    </source>
</evidence>
<reference evidence="3" key="2">
    <citation type="journal article" date="2008" name="Nucleic Acids Res.">
        <title>The rice annotation project database (RAP-DB): 2008 update.</title>
        <authorList>
            <consortium name="The rice annotation project (RAP)"/>
        </authorList>
    </citation>
    <scope>GENOME REANNOTATION</scope>
    <source>
        <strain evidence="3">cv. Nipponbare</strain>
    </source>
</reference>
<feature type="compositionally biased region" description="Gly residues" evidence="1">
    <location>
        <begin position="39"/>
        <end position="50"/>
    </location>
</feature>